<dbReference type="RefSeq" id="XP_024548745.1">
    <property type="nucleotide sequence ID" value="XM_024692961.1"/>
</dbReference>
<gene>
    <name evidence="7" type="ORF">BCIN_05g03480</name>
</gene>
<dbReference type="GO" id="GO:0005886">
    <property type="term" value="C:plasma membrane"/>
    <property type="evidence" value="ECO:0007669"/>
    <property type="project" value="TreeGrafter"/>
</dbReference>
<dbReference type="PANTHER" id="PTHR21324">
    <property type="entry name" value="FASTING-INDUCIBLE INTEGRAL MEMBRANE PROTEIN TM6P1-RELATED"/>
    <property type="match status" value="1"/>
</dbReference>
<dbReference type="VEuPathDB" id="FungiDB:Bcin05g03480"/>
<dbReference type="GeneID" id="36394179"/>
<feature type="transmembrane region" description="Helical" evidence="5">
    <location>
        <begin position="112"/>
        <end position="133"/>
    </location>
</feature>
<feature type="transmembrane region" description="Helical" evidence="5">
    <location>
        <begin position="73"/>
        <end position="91"/>
    </location>
</feature>
<evidence type="ECO:0000256" key="2">
    <source>
        <dbReference type="ARBA" id="ARBA00022692"/>
    </source>
</evidence>
<keyword evidence="2 5" id="KW-0812">Transmembrane</keyword>
<name>A0A384JHU2_BOTFB</name>
<dbReference type="InterPro" id="IPR019402">
    <property type="entry name" value="CWH43_N"/>
</dbReference>
<dbReference type="GO" id="GO:0012505">
    <property type="term" value="C:endomembrane system"/>
    <property type="evidence" value="ECO:0007669"/>
    <property type="project" value="UniProtKB-SubCell"/>
</dbReference>
<dbReference type="KEGG" id="bfu:BCIN_05g03480"/>
<evidence type="ECO:0000256" key="5">
    <source>
        <dbReference type="SAM" id="Phobius"/>
    </source>
</evidence>
<dbReference type="Pfam" id="PF10277">
    <property type="entry name" value="Frag1"/>
    <property type="match status" value="1"/>
</dbReference>
<dbReference type="PANTHER" id="PTHR21324:SF2">
    <property type="entry name" value="EG:22E5.9 PROTEIN"/>
    <property type="match status" value="1"/>
</dbReference>
<keyword evidence="3 5" id="KW-1133">Transmembrane helix</keyword>
<reference evidence="7 8" key="2">
    <citation type="journal article" date="2012" name="Eukaryot. Cell">
        <title>Genome update of Botrytis cinerea strains B05.10 and T4.</title>
        <authorList>
            <person name="Staats M."/>
            <person name="van Kan J.A."/>
        </authorList>
    </citation>
    <scope>NUCLEOTIDE SEQUENCE [LARGE SCALE GENOMIC DNA]</scope>
    <source>
        <strain evidence="7 8">B05.10</strain>
    </source>
</reference>
<reference evidence="7 8" key="1">
    <citation type="journal article" date="2011" name="PLoS Genet.">
        <title>Genomic analysis of the necrotrophic fungal pathogens Sclerotinia sclerotiorum and Botrytis cinerea.</title>
        <authorList>
            <person name="Amselem J."/>
            <person name="Cuomo C.A."/>
            <person name="van Kan J.A."/>
            <person name="Viaud M."/>
            <person name="Benito E.P."/>
            <person name="Couloux A."/>
            <person name="Coutinho P.M."/>
            <person name="de Vries R.P."/>
            <person name="Dyer P.S."/>
            <person name="Fillinger S."/>
            <person name="Fournier E."/>
            <person name="Gout L."/>
            <person name="Hahn M."/>
            <person name="Kohn L."/>
            <person name="Lapalu N."/>
            <person name="Plummer K.M."/>
            <person name="Pradier J.M."/>
            <person name="Quevillon E."/>
            <person name="Sharon A."/>
            <person name="Simon A."/>
            <person name="ten Have A."/>
            <person name="Tudzynski B."/>
            <person name="Tudzynski P."/>
            <person name="Wincker P."/>
            <person name="Andrew M."/>
            <person name="Anthouard V."/>
            <person name="Beever R.E."/>
            <person name="Beffa R."/>
            <person name="Benoit I."/>
            <person name="Bouzid O."/>
            <person name="Brault B."/>
            <person name="Chen Z."/>
            <person name="Choquer M."/>
            <person name="Collemare J."/>
            <person name="Cotton P."/>
            <person name="Danchin E.G."/>
            <person name="Da Silva C."/>
            <person name="Gautier A."/>
            <person name="Giraud C."/>
            <person name="Giraud T."/>
            <person name="Gonzalez C."/>
            <person name="Grossetete S."/>
            <person name="Guldener U."/>
            <person name="Henrissat B."/>
            <person name="Howlett B.J."/>
            <person name="Kodira C."/>
            <person name="Kretschmer M."/>
            <person name="Lappartient A."/>
            <person name="Leroch M."/>
            <person name="Levis C."/>
            <person name="Mauceli E."/>
            <person name="Neuveglise C."/>
            <person name="Oeser B."/>
            <person name="Pearson M."/>
            <person name="Poulain J."/>
            <person name="Poussereau N."/>
            <person name="Quesneville H."/>
            <person name="Rascle C."/>
            <person name="Schumacher J."/>
            <person name="Segurens B."/>
            <person name="Sexton A."/>
            <person name="Silva E."/>
            <person name="Sirven C."/>
            <person name="Soanes D.M."/>
            <person name="Talbot N.J."/>
            <person name="Templeton M."/>
            <person name="Yandava C."/>
            <person name="Yarden O."/>
            <person name="Zeng Q."/>
            <person name="Rollins J.A."/>
            <person name="Lebrun M.H."/>
            <person name="Dickman M."/>
        </authorList>
    </citation>
    <scope>NUCLEOTIDE SEQUENCE [LARGE SCALE GENOMIC DNA]</scope>
    <source>
        <strain evidence="7 8">B05.10</strain>
    </source>
</reference>
<dbReference type="OrthoDB" id="10032492at2759"/>
<evidence type="ECO:0000259" key="6">
    <source>
        <dbReference type="Pfam" id="PF10277"/>
    </source>
</evidence>
<proteinExistence type="predicted"/>
<evidence type="ECO:0000256" key="3">
    <source>
        <dbReference type="ARBA" id="ARBA00022989"/>
    </source>
</evidence>
<feature type="transmembrane region" description="Helical" evidence="5">
    <location>
        <begin position="7"/>
        <end position="32"/>
    </location>
</feature>
<reference evidence="7 8" key="3">
    <citation type="journal article" date="2017" name="Mol. Plant Pathol.">
        <title>A gapless genome sequence of the fungus Botrytis cinerea.</title>
        <authorList>
            <person name="Van Kan J.A."/>
            <person name="Stassen J.H."/>
            <person name="Mosbach A."/>
            <person name="Van Der Lee T.A."/>
            <person name="Faino L."/>
            <person name="Farmer A.D."/>
            <person name="Papasotiriou D.G."/>
            <person name="Zhou S."/>
            <person name="Seidl M.F."/>
            <person name="Cottam E."/>
            <person name="Edel D."/>
            <person name="Hahn M."/>
            <person name="Schwartz D.C."/>
            <person name="Dietrich R.A."/>
            <person name="Widdison S."/>
            <person name="Scalliet G."/>
        </authorList>
    </citation>
    <scope>NUCLEOTIDE SEQUENCE [LARGE SCALE GENOMIC DNA]</scope>
    <source>
        <strain evidence="7 8">B05.10</strain>
    </source>
</reference>
<evidence type="ECO:0000256" key="1">
    <source>
        <dbReference type="ARBA" id="ARBA00004127"/>
    </source>
</evidence>
<sequence length="275" mass="31180">MWQVFSYWMIPTASAIIWFTTLNALLGAFIVFPPHDHLNPAVLARPPYPSMASKFQSVPYVSDIGATKEMQPIFVIGCILTTFLLAGCFVAERTLRHKGRLARNTDNTERAVAYLSIVSAVIGSTGLIFLSIFDVWRYRTIHNTMVGLFISGYAISAFFQFWEHYRMGSKYRDTHANLMVSAYTKLVFIALEGVLGLAYWYVFIAKNWDAGAAIEWAVSYVFCFYILSYLFDFLPALNTKEKDCRFGVYTEECMVQVNGRRKQAVVQEVRGVAPG</sequence>
<dbReference type="Proteomes" id="UP000001798">
    <property type="component" value="Chromosome 5"/>
</dbReference>
<evidence type="ECO:0000313" key="8">
    <source>
        <dbReference type="Proteomes" id="UP000001798"/>
    </source>
</evidence>
<dbReference type="EMBL" id="CP009809">
    <property type="protein sequence ID" value="ATZ49954.1"/>
    <property type="molecule type" value="Genomic_DNA"/>
</dbReference>
<keyword evidence="4 5" id="KW-0472">Membrane</keyword>
<feature type="transmembrane region" description="Helical" evidence="5">
    <location>
        <begin position="216"/>
        <end position="237"/>
    </location>
</feature>
<dbReference type="AlphaFoldDB" id="A0A384JHU2"/>
<organism evidence="7 8">
    <name type="scientific">Botryotinia fuckeliana (strain B05.10)</name>
    <name type="common">Noble rot fungus</name>
    <name type="synonym">Botrytis cinerea</name>
    <dbReference type="NCBI Taxonomy" id="332648"/>
    <lineage>
        <taxon>Eukaryota</taxon>
        <taxon>Fungi</taxon>
        <taxon>Dikarya</taxon>
        <taxon>Ascomycota</taxon>
        <taxon>Pezizomycotina</taxon>
        <taxon>Leotiomycetes</taxon>
        <taxon>Helotiales</taxon>
        <taxon>Sclerotiniaceae</taxon>
        <taxon>Botrytis</taxon>
    </lineage>
</organism>
<feature type="domain" description="CWH43-like N-terminal" evidence="6">
    <location>
        <begin position="7"/>
        <end position="234"/>
    </location>
</feature>
<feature type="transmembrane region" description="Helical" evidence="5">
    <location>
        <begin position="145"/>
        <end position="162"/>
    </location>
</feature>
<keyword evidence="8" id="KW-1185">Reference proteome</keyword>
<protein>
    <recommendedName>
        <fullName evidence="6">CWH43-like N-terminal domain-containing protein</fullName>
    </recommendedName>
</protein>
<evidence type="ECO:0000256" key="4">
    <source>
        <dbReference type="ARBA" id="ARBA00023136"/>
    </source>
</evidence>
<feature type="transmembrane region" description="Helical" evidence="5">
    <location>
        <begin position="183"/>
        <end position="204"/>
    </location>
</feature>
<dbReference type="InterPro" id="IPR050911">
    <property type="entry name" value="DRAM/TMEM150_Autophagy_Mod"/>
</dbReference>
<evidence type="ECO:0000313" key="7">
    <source>
        <dbReference type="EMBL" id="ATZ49954.1"/>
    </source>
</evidence>
<accession>A0A384JHU2</accession>
<comment type="subcellular location">
    <subcellularLocation>
        <location evidence="1">Endomembrane system</location>
        <topology evidence="1">Multi-pass membrane protein</topology>
    </subcellularLocation>
</comment>